<dbReference type="EMBL" id="FNPD01000015">
    <property type="protein sequence ID" value="SDY14798.1"/>
    <property type="molecule type" value="Genomic_DNA"/>
</dbReference>
<proteinExistence type="predicted"/>
<protein>
    <submittedName>
        <fullName evidence="1">Uncharacterized protein</fullName>
    </submittedName>
</protein>
<gene>
    <name evidence="1" type="ORF">SAMN03080603_01937</name>
</gene>
<evidence type="ECO:0000313" key="2">
    <source>
        <dbReference type="Proteomes" id="UP000199266"/>
    </source>
</evidence>
<reference evidence="2" key="1">
    <citation type="submission" date="2016-10" db="EMBL/GenBank/DDBJ databases">
        <authorList>
            <person name="Varghese N."/>
            <person name="Submissions S."/>
        </authorList>
    </citation>
    <scope>NUCLEOTIDE SEQUENCE [LARGE SCALE GENOMIC DNA]</scope>
    <source>
        <strain evidence="2">DSM 13490</strain>
    </source>
</reference>
<keyword evidence="2" id="KW-1185">Reference proteome</keyword>
<organism evidence="1 2">
    <name type="scientific">Acetomicrobium thermoterrenum DSM 13490</name>
    <dbReference type="NCBI Taxonomy" id="1120987"/>
    <lineage>
        <taxon>Bacteria</taxon>
        <taxon>Thermotogati</taxon>
        <taxon>Synergistota</taxon>
        <taxon>Synergistia</taxon>
        <taxon>Synergistales</taxon>
        <taxon>Acetomicrobiaceae</taxon>
        <taxon>Acetomicrobium</taxon>
    </lineage>
</organism>
<evidence type="ECO:0000313" key="1">
    <source>
        <dbReference type="EMBL" id="SDY14798.1"/>
    </source>
</evidence>
<name>A0A1H3HJ18_9BACT</name>
<accession>A0A1H3HJ18</accession>
<sequence>MSFNVVKEMFKRNKKLRGCFGRFVKITLTYWKINAFVCKLTEKLVIPHCKYDCNYNRQNVGHVAP</sequence>
<dbReference type="AlphaFoldDB" id="A0A1H3HJ18"/>
<dbReference type="Proteomes" id="UP000199266">
    <property type="component" value="Unassembled WGS sequence"/>
</dbReference>